<dbReference type="Proteomes" id="UP000432715">
    <property type="component" value="Unassembled WGS sequence"/>
</dbReference>
<comment type="caution">
    <text evidence="1">The sequence shown here is derived from an EMBL/GenBank/DDBJ whole genome shotgun (WGS) entry which is preliminary data.</text>
</comment>
<dbReference type="OrthoDB" id="9816042at2"/>
<keyword evidence="2" id="KW-1185">Reference proteome</keyword>
<proteinExistence type="predicted"/>
<dbReference type="EMBL" id="WBZC01000037">
    <property type="protein sequence ID" value="KAB3533843.1"/>
    <property type="molecule type" value="Genomic_DNA"/>
</dbReference>
<gene>
    <name evidence="1" type="ORF">F8154_10265</name>
</gene>
<dbReference type="RefSeq" id="WP_151861521.1">
    <property type="nucleotide sequence ID" value="NZ_WBZC01000037.1"/>
</dbReference>
<reference evidence="1 2" key="1">
    <citation type="submission" date="2019-10" db="EMBL/GenBank/DDBJ databases">
        <title>Alkaliphilus serpentinus sp. nov. and Alkaliphilus pronyensis sp. nov., two novel anaerobic alkaliphilic species isolated from the serpentinized-hosted hydrothermal field of the Prony Bay (New Caledonia).</title>
        <authorList>
            <person name="Postec A."/>
        </authorList>
    </citation>
    <scope>NUCLEOTIDE SEQUENCE [LARGE SCALE GENOMIC DNA]</scope>
    <source>
        <strain evidence="1 2">LacV</strain>
    </source>
</reference>
<evidence type="ECO:0000313" key="2">
    <source>
        <dbReference type="Proteomes" id="UP000432715"/>
    </source>
</evidence>
<protein>
    <recommendedName>
        <fullName evidence="3">XRE family transcriptional regulator</fullName>
    </recommendedName>
</protein>
<accession>A0A6I0F718</accession>
<name>A0A6I0F718_9FIRM</name>
<dbReference type="AlphaFoldDB" id="A0A6I0F718"/>
<organism evidence="1 2">
    <name type="scientific">Alkaliphilus pronyensis</name>
    <dbReference type="NCBI Taxonomy" id="1482732"/>
    <lineage>
        <taxon>Bacteria</taxon>
        <taxon>Bacillati</taxon>
        <taxon>Bacillota</taxon>
        <taxon>Clostridia</taxon>
        <taxon>Peptostreptococcales</taxon>
        <taxon>Natronincolaceae</taxon>
        <taxon>Alkaliphilus</taxon>
    </lineage>
</organism>
<evidence type="ECO:0000313" key="1">
    <source>
        <dbReference type="EMBL" id="KAB3533843.1"/>
    </source>
</evidence>
<evidence type="ECO:0008006" key="3">
    <source>
        <dbReference type="Google" id="ProtNLM"/>
    </source>
</evidence>
<sequence>MKRTNKDVREIIESSGLKYWQVATAVFGITDSNFSRKLRSELPEKEKQKIYQFINECKKERKERLNG</sequence>